<name>A0A061QX90_9CHLO</name>
<dbReference type="EMBL" id="GBEZ01022515">
    <property type="protein sequence ID" value="JAC64328.1"/>
    <property type="molecule type" value="Transcribed_RNA"/>
</dbReference>
<sequence>MGGPIHPRKAWAFAVPEEGRYLLLNATVPVALVCGLCGPAPVMDSHGLARLDFLVEGGAITWAGAAGSFPGGEPPPVVDLSGGMVLPTFVDLHTHIDKGHTCERSPNPTGSLGGADQSTAADLRFWDLADVERRMEFSLRCAYAHGTSALRTHLINLVPKQVELTWAAFRKVRRRWAGRVELQAVSLVVLSFFRDEEGSRRLADIVQREGGVLGCAVCCSELGGCDGDEWTTCNGDRNELLDRVFSLAAERGLMLDFHVDENGNEAARGLRSICEATVRHSYQGRVVCGHCCSLALQPPAELARTLSLARRARVTVVSLPLVNEWTQDRDPEGLRTPRWRGITCLKELHAAGVSVAVASDNTRDQFYSYGDLDMLEVLAQSVRLGHLDRPSMEAWPRAATSGPAAAMGLQGSHGSLRVGGAADMILFRARNYSELFSRSQHDRVVVRGGAPIDAVCPDYSELDAGDGRGGADSESNPGAGAIVSHTASAQPFVGAVMARALAGAPGPSS</sequence>
<dbReference type="AlphaFoldDB" id="A0A061QX90"/>
<feature type="domain" description="Amidohydrolase 3" evidence="2">
    <location>
        <begin position="231"/>
        <end position="438"/>
    </location>
</feature>
<dbReference type="SUPFAM" id="SSF51338">
    <property type="entry name" value="Composite domain of metallo-dependent hydrolases"/>
    <property type="match status" value="1"/>
</dbReference>
<dbReference type="NCBIfam" id="NF005759">
    <property type="entry name" value="PRK07583.1"/>
    <property type="match status" value="1"/>
</dbReference>
<proteinExistence type="predicted"/>
<dbReference type="InterPro" id="IPR052349">
    <property type="entry name" value="Metallo-hydrolase_Enzymes"/>
</dbReference>
<dbReference type="InterPro" id="IPR032466">
    <property type="entry name" value="Metal_Hydrolase"/>
</dbReference>
<evidence type="ECO:0000259" key="2">
    <source>
        <dbReference type="Pfam" id="PF07969"/>
    </source>
</evidence>
<dbReference type="Pfam" id="PF07969">
    <property type="entry name" value="Amidohydro_3"/>
    <property type="match status" value="1"/>
</dbReference>
<dbReference type="GO" id="GO:0006209">
    <property type="term" value="P:cytosine catabolic process"/>
    <property type="evidence" value="ECO:0007669"/>
    <property type="project" value="TreeGrafter"/>
</dbReference>
<dbReference type="PANTHER" id="PTHR32027:SF0">
    <property type="entry name" value="CYTOSINE DEAMINASE"/>
    <property type="match status" value="1"/>
</dbReference>
<dbReference type="CDD" id="cd01293">
    <property type="entry name" value="Bact_CD"/>
    <property type="match status" value="1"/>
</dbReference>
<gene>
    <name evidence="3" type="ORF">TSPGSL018_18544</name>
</gene>
<dbReference type="GO" id="GO:0035888">
    <property type="term" value="F:isoguanine deaminase activity"/>
    <property type="evidence" value="ECO:0007669"/>
    <property type="project" value="TreeGrafter"/>
</dbReference>
<dbReference type="InterPro" id="IPR013108">
    <property type="entry name" value="Amidohydro_3"/>
</dbReference>
<dbReference type="PANTHER" id="PTHR32027">
    <property type="entry name" value="CYTOSINE DEAMINASE"/>
    <property type="match status" value="1"/>
</dbReference>
<dbReference type="InterPro" id="IPR011059">
    <property type="entry name" value="Metal-dep_hydrolase_composite"/>
</dbReference>
<dbReference type="GO" id="GO:0004131">
    <property type="term" value="F:cytosine deaminase activity"/>
    <property type="evidence" value="ECO:0007669"/>
    <property type="project" value="TreeGrafter"/>
</dbReference>
<feature type="region of interest" description="Disordered" evidence="1">
    <location>
        <begin position="461"/>
        <end position="483"/>
    </location>
</feature>
<organism evidence="3">
    <name type="scientific">Tetraselmis sp. GSL018</name>
    <dbReference type="NCBI Taxonomy" id="582737"/>
    <lineage>
        <taxon>Eukaryota</taxon>
        <taxon>Viridiplantae</taxon>
        <taxon>Chlorophyta</taxon>
        <taxon>core chlorophytes</taxon>
        <taxon>Chlorodendrophyceae</taxon>
        <taxon>Chlorodendrales</taxon>
        <taxon>Chlorodendraceae</taxon>
        <taxon>Tetraselmis</taxon>
    </lineage>
</organism>
<protein>
    <submittedName>
        <fullName evidence="3">Cytosine deaminase</fullName>
    </submittedName>
</protein>
<dbReference type="Gene3D" id="3.20.20.140">
    <property type="entry name" value="Metal-dependent hydrolases"/>
    <property type="match status" value="1"/>
</dbReference>
<reference evidence="3" key="1">
    <citation type="submission" date="2014-05" db="EMBL/GenBank/DDBJ databases">
        <title>The transcriptome of the halophilic microalga Tetraselmis sp. GSL018 isolated from the Great Salt Lake, Utah.</title>
        <authorList>
            <person name="Jinkerson R.E."/>
            <person name="D'Adamo S."/>
            <person name="Posewitz M.C."/>
        </authorList>
    </citation>
    <scope>NUCLEOTIDE SEQUENCE</scope>
    <source>
        <strain evidence="3">GSL018</strain>
    </source>
</reference>
<evidence type="ECO:0000313" key="3">
    <source>
        <dbReference type="EMBL" id="JAC64328.1"/>
    </source>
</evidence>
<dbReference type="Gene3D" id="2.30.40.10">
    <property type="entry name" value="Urease, subunit C, domain 1"/>
    <property type="match status" value="1"/>
</dbReference>
<dbReference type="SUPFAM" id="SSF51556">
    <property type="entry name" value="Metallo-dependent hydrolases"/>
    <property type="match status" value="1"/>
</dbReference>
<evidence type="ECO:0000256" key="1">
    <source>
        <dbReference type="SAM" id="MobiDB-lite"/>
    </source>
</evidence>
<accession>A0A061QX90</accession>